<accession>A0ABV4WSH2</accession>
<protein>
    <submittedName>
        <fullName evidence="1">Uncharacterized protein</fullName>
    </submittedName>
</protein>
<name>A0ABV4WSH2_9CYAN</name>
<dbReference type="EMBL" id="JBHFNT010000226">
    <property type="protein sequence ID" value="MFB2837836.1"/>
    <property type="molecule type" value="Genomic_DNA"/>
</dbReference>
<dbReference type="RefSeq" id="WP_413280174.1">
    <property type="nucleotide sequence ID" value="NZ_JBHFNT010000226.1"/>
</dbReference>
<evidence type="ECO:0000313" key="1">
    <source>
        <dbReference type="EMBL" id="MFB2837836.1"/>
    </source>
</evidence>
<dbReference type="Proteomes" id="UP001576780">
    <property type="component" value="Unassembled WGS sequence"/>
</dbReference>
<sequence length="48" mass="5737">MCDLQQHKLLGNDRVLLICLCKLEVELNLTKTLLIYHIIWWWVLSKEG</sequence>
<comment type="caution">
    <text evidence="1">The sequence shown here is derived from an EMBL/GenBank/DDBJ whole genome shotgun (WGS) entry which is preliminary data.</text>
</comment>
<organism evidence="1 2">
    <name type="scientific">Floridaenema evergladense BLCC-F167</name>
    <dbReference type="NCBI Taxonomy" id="3153639"/>
    <lineage>
        <taxon>Bacteria</taxon>
        <taxon>Bacillati</taxon>
        <taxon>Cyanobacteriota</taxon>
        <taxon>Cyanophyceae</taxon>
        <taxon>Oscillatoriophycideae</taxon>
        <taxon>Aerosakkonematales</taxon>
        <taxon>Aerosakkonemataceae</taxon>
        <taxon>Floridanema</taxon>
        <taxon>Floridanema evergladense</taxon>
    </lineage>
</organism>
<evidence type="ECO:0000313" key="2">
    <source>
        <dbReference type="Proteomes" id="UP001576780"/>
    </source>
</evidence>
<reference evidence="1 2" key="1">
    <citation type="submission" date="2024-09" db="EMBL/GenBank/DDBJ databases">
        <title>Floridaenema gen nov. (Aerosakkonemataceae, Aerosakkonematales ord. nov., Cyanobacteria) from benthic tropical and subtropical fresh waters, with the description of four new species.</title>
        <authorList>
            <person name="Moretto J.A."/>
            <person name="Berthold D.E."/>
            <person name="Lefler F.W."/>
            <person name="Huang I.-S."/>
            <person name="Laughinghouse H. IV."/>
        </authorList>
    </citation>
    <scope>NUCLEOTIDE SEQUENCE [LARGE SCALE GENOMIC DNA]</scope>
    <source>
        <strain evidence="1 2">BLCC-F167</strain>
    </source>
</reference>
<gene>
    <name evidence="1" type="ORF">ACE1CA_25315</name>
</gene>
<keyword evidence="2" id="KW-1185">Reference proteome</keyword>
<proteinExistence type="predicted"/>